<evidence type="ECO:0000313" key="2">
    <source>
        <dbReference type="EMBL" id="CAG4957701.1"/>
    </source>
</evidence>
<dbReference type="Proteomes" id="UP000691718">
    <property type="component" value="Unassembled WGS sequence"/>
</dbReference>
<evidence type="ECO:0000313" key="3">
    <source>
        <dbReference type="Proteomes" id="UP000691718"/>
    </source>
</evidence>
<feature type="signal peptide" evidence="1">
    <location>
        <begin position="1"/>
        <end position="20"/>
    </location>
</feature>
<keyword evidence="1" id="KW-0732">Signal</keyword>
<comment type="caution">
    <text evidence="2">The sequence shown here is derived from an EMBL/GenBank/DDBJ whole genome shotgun (WGS) entry which is preliminary data.</text>
</comment>
<dbReference type="AlphaFoldDB" id="A0A8S3WFP2"/>
<feature type="chain" id="PRO_5035888046" evidence="1">
    <location>
        <begin position="21"/>
        <end position="327"/>
    </location>
</feature>
<name>A0A8S3WFP2_PARAO</name>
<dbReference type="EMBL" id="CAJQZP010000359">
    <property type="protein sequence ID" value="CAG4957701.1"/>
    <property type="molecule type" value="Genomic_DNA"/>
</dbReference>
<keyword evidence="3" id="KW-1185">Reference proteome</keyword>
<organism evidence="2 3">
    <name type="scientific">Parnassius apollo</name>
    <name type="common">Apollo butterfly</name>
    <name type="synonym">Papilio apollo</name>
    <dbReference type="NCBI Taxonomy" id="110799"/>
    <lineage>
        <taxon>Eukaryota</taxon>
        <taxon>Metazoa</taxon>
        <taxon>Ecdysozoa</taxon>
        <taxon>Arthropoda</taxon>
        <taxon>Hexapoda</taxon>
        <taxon>Insecta</taxon>
        <taxon>Pterygota</taxon>
        <taxon>Neoptera</taxon>
        <taxon>Endopterygota</taxon>
        <taxon>Lepidoptera</taxon>
        <taxon>Glossata</taxon>
        <taxon>Ditrysia</taxon>
        <taxon>Papilionoidea</taxon>
        <taxon>Papilionidae</taxon>
        <taxon>Parnassiinae</taxon>
        <taxon>Parnassini</taxon>
        <taxon>Parnassius</taxon>
        <taxon>Parnassius</taxon>
    </lineage>
</organism>
<proteinExistence type="predicted"/>
<gene>
    <name evidence="2" type="ORF">PAPOLLO_LOCUS5764</name>
</gene>
<evidence type="ECO:0000256" key="1">
    <source>
        <dbReference type="SAM" id="SignalP"/>
    </source>
</evidence>
<sequence>MNILIKVFVLLMLLRQAAFGQLTTIPLGVKCRCVDVPLTTNPHIPLTPTVGVQNNLIKQFASPLPFGNTLSGLGGLSLSNGLSVFTTPPIVNTATGLNGMQVTQAPTANNARFSIPSNVPTCPENILAGISITPLVNTEERSFGNSGRVLSTGNIANVGNLGLANIGLQFVPNSGIANMPVQLQTLYWAKRVCRQAVENWRLMKFPAKKPFFKKAPFKRRAFHRPLISKIEPVHLEVDEAISEFKSEEDSACVDTDGIFATQKNKKFKLFHKLHKIEEFREEIEYEEMETIYDDFEDSDELYDITDIYYMNANNIQNVYYCDTEDKN</sequence>
<dbReference type="OrthoDB" id="10541047at2759"/>
<reference evidence="2" key="1">
    <citation type="submission" date="2021-04" db="EMBL/GenBank/DDBJ databases">
        <authorList>
            <person name="Tunstrom K."/>
        </authorList>
    </citation>
    <scope>NUCLEOTIDE SEQUENCE</scope>
</reference>
<accession>A0A8S3WFP2</accession>
<protein>
    <submittedName>
        <fullName evidence="2">(apollo) hypothetical protein</fullName>
    </submittedName>
</protein>